<evidence type="ECO:0000256" key="2">
    <source>
        <dbReference type="ARBA" id="ARBA00022679"/>
    </source>
</evidence>
<dbReference type="InterPro" id="IPR002770">
    <property type="entry name" value="ForMFR_H4MPT_ForTrfase_C"/>
</dbReference>
<organism evidence="7 8">
    <name type="scientific">Candidatus Syntropharchaeum butanivorans</name>
    <dbReference type="NCBI Taxonomy" id="1839936"/>
    <lineage>
        <taxon>Archaea</taxon>
        <taxon>Methanobacteriati</taxon>
        <taxon>Methanobacteriota</taxon>
        <taxon>Stenosarchaea group</taxon>
        <taxon>Methanomicrobia</taxon>
        <taxon>Methanosarcinales</taxon>
        <taxon>ANME-2 cluster</taxon>
        <taxon>Candidatus Syntropharchaeum</taxon>
    </lineage>
</organism>
<dbReference type="InterPro" id="IPR023447">
    <property type="entry name" value="ForMFR_H4MPT_ForTrfase_fd-like"/>
</dbReference>
<dbReference type="GO" id="GO:0006730">
    <property type="term" value="P:one-carbon metabolic process"/>
    <property type="evidence" value="ECO:0007669"/>
    <property type="project" value="UniProtKB-UniRule"/>
</dbReference>
<protein>
    <recommendedName>
        <fullName evidence="3">Formylmethanofuran--tetrahydromethanopterin formyltransferase</fullName>
        <shortName evidence="3">Ftr</shortName>
        <ecNumber evidence="3">2.3.1.101</ecNumber>
    </recommendedName>
    <alternativeName>
        <fullName evidence="3">H4MPT formyltransferase</fullName>
    </alternativeName>
</protein>
<dbReference type="HAMAP" id="MF_00579">
    <property type="entry name" value="FTR"/>
    <property type="match status" value="1"/>
</dbReference>
<evidence type="ECO:0000313" key="7">
    <source>
        <dbReference type="EMBL" id="OFV65959.1"/>
    </source>
</evidence>
<comment type="similarity">
    <text evidence="1 3">Belongs to the FTR family.</text>
</comment>
<dbReference type="STRING" id="1839936.SBU_001141"/>
<comment type="subunit">
    <text evidence="3">Homotetramer.</text>
</comment>
<accession>A0A1F2P3V5</accession>
<dbReference type="GO" id="GO:0019386">
    <property type="term" value="P:methanogenesis, from carbon dioxide"/>
    <property type="evidence" value="ECO:0007669"/>
    <property type="project" value="UniProtKB-UniRule"/>
</dbReference>
<comment type="caution">
    <text evidence="7">The sequence shown here is derived from an EMBL/GenBank/DDBJ whole genome shotgun (WGS) entry which is preliminary data.</text>
</comment>
<comment type="subcellular location">
    <subcellularLocation>
        <location evidence="3">Cytoplasm</location>
    </subcellularLocation>
</comment>
<dbReference type="AlphaFoldDB" id="A0A1F2P3V5"/>
<reference evidence="7 8" key="1">
    <citation type="submission" date="2016-05" db="EMBL/GenBank/DDBJ databases">
        <title>Microbial consortia oxidize butane by reversing methanogenesis.</title>
        <authorList>
            <person name="Laso-Perez R."/>
            <person name="Richter M."/>
            <person name="Wegener G."/>
            <person name="Musat F."/>
        </authorList>
    </citation>
    <scope>NUCLEOTIDE SEQUENCE [LARGE SCALE GENOMIC DNA]</scope>
    <source>
        <strain evidence="7">BOX1</strain>
    </source>
</reference>
<comment type="catalytic activity">
    <reaction evidence="3">
        <text>N-formylmethanofuran + 5,6,7,8-tetrahydromethanopterin + H(+) = N(5)-formyl-5,6,7,8-tetrahydromethanopterin + methanofuran</text>
        <dbReference type="Rhea" id="RHEA:18061"/>
        <dbReference type="ChEBI" id="CHEBI:15378"/>
        <dbReference type="ChEBI" id="CHEBI:57727"/>
        <dbReference type="ChEBI" id="CHEBI:58018"/>
        <dbReference type="ChEBI" id="CHEBI:58103"/>
        <dbReference type="ChEBI" id="CHEBI:58151"/>
        <dbReference type="EC" id="2.3.1.101"/>
    </reaction>
</comment>
<feature type="domain" description="Formylmethanofuran: tetrahydromethanopterin formyltransferase Ftr C-terminal" evidence="5">
    <location>
        <begin position="147"/>
        <end position="296"/>
    </location>
</feature>
<feature type="domain" description="Formylmethanofuran: tetrahydromethanopterin formyltransferase Ftr N-terminal" evidence="4">
    <location>
        <begin position="1"/>
        <end position="144"/>
    </location>
</feature>
<dbReference type="EMBL" id="LYOR01000005">
    <property type="protein sequence ID" value="OFV65959.1"/>
    <property type="molecule type" value="Genomic_DNA"/>
</dbReference>
<dbReference type="Gene3D" id="3.30.70.520">
    <property type="match status" value="2"/>
</dbReference>
<dbReference type="Proteomes" id="UP000885936">
    <property type="component" value="Unassembled WGS sequence"/>
</dbReference>
<dbReference type="NCBIfam" id="NF002554">
    <property type="entry name" value="PRK02114.1"/>
    <property type="match status" value="1"/>
</dbReference>
<evidence type="ECO:0000313" key="6">
    <source>
        <dbReference type="EMBL" id="HEC57249.1"/>
    </source>
</evidence>
<comment type="pathway">
    <text evidence="3">One-carbon metabolism; methanogenesis from CO(2); 5,10-methenyl-5,6,7,8-tetrahydromethanopterin from CO(2): step 2/3.</text>
</comment>
<proteinExistence type="inferred from homology"/>
<dbReference type="EC" id="2.3.1.101" evidence="3"/>
<dbReference type="NCBIfam" id="TIGR03119">
    <property type="entry name" value="one_C_fhcD"/>
    <property type="match status" value="1"/>
</dbReference>
<dbReference type="InterPro" id="IPR022667">
    <property type="entry name" value="ForMFR_H4MPT_ForTrfase_N"/>
</dbReference>
<dbReference type="Proteomes" id="UP000185779">
    <property type="component" value="Unassembled WGS sequence"/>
</dbReference>
<dbReference type="UniPathway" id="UPA00640">
    <property type="reaction ID" value="UER00693"/>
</dbReference>
<evidence type="ECO:0000259" key="4">
    <source>
        <dbReference type="Pfam" id="PF01913"/>
    </source>
</evidence>
<keyword evidence="3" id="KW-0554">One-carbon metabolism</keyword>
<dbReference type="Pfam" id="PF02741">
    <property type="entry name" value="FTR_C"/>
    <property type="match status" value="1"/>
</dbReference>
<reference evidence="6" key="2">
    <citation type="journal article" date="2020" name="mSystems">
        <title>Genome- and Community-Level Interaction Insights into Carbon Utilization and Element Cycling Functions of Hydrothermarchaeota in Hydrothermal Sediment.</title>
        <authorList>
            <person name="Zhou Z."/>
            <person name="Liu Y."/>
            <person name="Xu W."/>
            <person name="Pan J."/>
            <person name="Luo Z.H."/>
            <person name="Li M."/>
        </authorList>
    </citation>
    <scope>NUCLEOTIDE SEQUENCE [LARGE SCALE GENOMIC DNA]</scope>
    <source>
        <strain evidence="6">HyVt-386</strain>
    </source>
</reference>
<evidence type="ECO:0000256" key="3">
    <source>
        <dbReference type="HAMAP-Rule" id="MF_00579"/>
    </source>
</evidence>
<dbReference type="EMBL" id="DRIE01000089">
    <property type="protein sequence ID" value="HEC57249.1"/>
    <property type="molecule type" value="Genomic_DNA"/>
</dbReference>
<gene>
    <name evidence="6" type="primary">fhcD</name>
    <name evidence="3" type="synonym">ftr</name>
    <name evidence="6" type="ORF">ENI32_05135</name>
    <name evidence="7" type="ORF">SBU_001141</name>
</gene>
<dbReference type="SUPFAM" id="SSF55112">
    <property type="entry name" value="Formylmethanofuran:tetrahydromethanopterin formyltransferase"/>
    <property type="match status" value="2"/>
</dbReference>
<dbReference type="Pfam" id="PF01913">
    <property type="entry name" value="FTR"/>
    <property type="match status" value="1"/>
</dbReference>
<sequence>MKVNGVEIEDTFAEAFSIKIARALVTASSEKWVLNAVQEATGFGTSVIGCPAECGIECMVPPSDTPDGRPGAYIQICTFGYKSLDEQLLERIGQCILTSATARVFNGLPDAEKQFNTGFKLKFFADGFEREGEIAGRKVYFIPMMQGEFAIEENIGAVEGVAGGNFFILGKTQEAALAAAEAAVDAIMEVEGTITPFPGGVVASGSKPGSNKYSFLKASTNERFCPTLKERVEDTKVPPDVEAIYEIVINGLNLDVVKEATRVGIEAATSADGIVRITAGNYGGDLGPYRIELHELF</sequence>
<dbReference type="InterPro" id="IPR014053">
    <property type="entry name" value="ForMFR_H4MPT_ForTrfase"/>
</dbReference>
<keyword evidence="3 6" id="KW-0012">Acyltransferase</keyword>
<dbReference type="GO" id="GO:0005737">
    <property type="term" value="C:cytoplasm"/>
    <property type="evidence" value="ECO:0007669"/>
    <property type="project" value="UniProtKB-SubCell"/>
</dbReference>
<keyword evidence="3" id="KW-0484">Methanogenesis</keyword>
<comment type="function">
    <text evidence="3">Catalyzes the reversible transfer of a formyl group from formylmethanofuran (formyl-MFR) to tetrahydromethanopterin (H(4)MPT) to produce 5-formyl tetrahydromethanopterin (5-formyl-H(4)MPT) and methanofuran (MFR).</text>
</comment>
<keyword evidence="2 3" id="KW-0808">Transferase</keyword>
<name>A0A1F2P3V5_9EURY</name>
<keyword evidence="8" id="KW-1185">Reference proteome</keyword>
<dbReference type="PATRIC" id="fig|1839936.3.peg.1153"/>
<evidence type="ECO:0000256" key="1">
    <source>
        <dbReference type="ARBA" id="ARBA00006770"/>
    </source>
</evidence>
<dbReference type="PIRSF" id="PIRSF006414">
    <property type="entry name" value="Ftr_formyl_trnsf"/>
    <property type="match status" value="1"/>
</dbReference>
<keyword evidence="3" id="KW-0963">Cytoplasm</keyword>
<evidence type="ECO:0000259" key="5">
    <source>
        <dbReference type="Pfam" id="PF02741"/>
    </source>
</evidence>
<evidence type="ECO:0000313" key="8">
    <source>
        <dbReference type="Proteomes" id="UP000185779"/>
    </source>
</evidence>
<dbReference type="GO" id="GO:0030270">
    <property type="term" value="F:formylmethanofuran-tetrahydromethanopterin N-formyltransferase activity"/>
    <property type="evidence" value="ECO:0007669"/>
    <property type="project" value="UniProtKB-UniRule"/>
</dbReference>